<accession>A0A1V9YFC5</accession>
<gene>
    <name evidence="2" type="ORF">ACHHYP_20674</name>
</gene>
<feature type="non-terminal residue" evidence="2">
    <location>
        <position position="1"/>
    </location>
</feature>
<sequence length="211" mass="23856">VAACPVPTAHLQLPEDFYSSAGNIALIAELLQPEHILPKYSDFIYRVVVGAVPVRARLGFLPADQRGCIFCDEFETLEHLLLRCTFTRDVWVGLEPLISLTTTLHGLLFEPLRTRLRHRRGVALLWPILRACELYTIWLARNDKVFRPDTLDVSPLAAAHRAAHLVRLHLHHLLLNSADGALFRLVHALRAEVWTWTFIVPTGALTASPRR</sequence>
<dbReference type="AlphaFoldDB" id="A0A1V9YFC5"/>
<evidence type="ECO:0000313" key="2">
    <source>
        <dbReference type="EMBL" id="OQR84392.1"/>
    </source>
</evidence>
<evidence type="ECO:0000259" key="1">
    <source>
        <dbReference type="Pfam" id="PF13966"/>
    </source>
</evidence>
<dbReference type="Proteomes" id="UP000243579">
    <property type="component" value="Unassembled WGS sequence"/>
</dbReference>
<dbReference type="EMBL" id="JNBR01001871">
    <property type="protein sequence ID" value="OQR84392.1"/>
    <property type="molecule type" value="Genomic_DNA"/>
</dbReference>
<reference evidence="2 3" key="1">
    <citation type="journal article" date="2014" name="Genome Biol. Evol.">
        <title>The secreted proteins of Achlya hypogyna and Thraustotheca clavata identify the ancestral oomycete secretome and reveal gene acquisitions by horizontal gene transfer.</title>
        <authorList>
            <person name="Misner I."/>
            <person name="Blouin N."/>
            <person name="Leonard G."/>
            <person name="Richards T.A."/>
            <person name="Lane C.E."/>
        </authorList>
    </citation>
    <scope>NUCLEOTIDE SEQUENCE [LARGE SCALE GENOMIC DNA]</scope>
    <source>
        <strain evidence="2 3">ATCC 48635</strain>
    </source>
</reference>
<organism evidence="2 3">
    <name type="scientific">Achlya hypogyna</name>
    <name type="common">Oomycete</name>
    <name type="synonym">Protoachlya hypogyna</name>
    <dbReference type="NCBI Taxonomy" id="1202772"/>
    <lineage>
        <taxon>Eukaryota</taxon>
        <taxon>Sar</taxon>
        <taxon>Stramenopiles</taxon>
        <taxon>Oomycota</taxon>
        <taxon>Saprolegniomycetes</taxon>
        <taxon>Saprolegniales</taxon>
        <taxon>Achlyaceae</taxon>
        <taxon>Achlya</taxon>
    </lineage>
</organism>
<dbReference type="Pfam" id="PF13966">
    <property type="entry name" value="zf-RVT"/>
    <property type="match status" value="1"/>
</dbReference>
<dbReference type="InterPro" id="IPR026960">
    <property type="entry name" value="RVT-Znf"/>
</dbReference>
<name>A0A1V9YFC5_ACHHY</name>
<keyword evidence="3" id="KW-1185">Reference proteome</keyword>
<feature type="domain" description="Reverse transcriptase zinc-binding" evidence="1">
    <location>
        <begin position="34"/>
        <end position="91"/>
    </location>
</feature>
<protein>
    <recommendedName>
        <fullName evidence="1">Reverse transcriptase zinc-binding domain-containing protein</fullName>
    </recommendedName>
</protein>
<dbReference type="OrthoDB" id="73834at2759"/>
<evidence type="ECO:0000313" key="3">
    <source>
        <dbReference type="Proteomes" id="UP000243579"/>
    </source>
</evidence>
<proteinExistence type="predicted"/>
<comment type="caution">
    <text evidence="2">The sequence shown here is derived from an EMBL/GenBank/DDBJ whole genome shotgun (WGS) entry which is preliminary data.</text>
</comment>